<dbReference type="Gene3D" id="3.40.470.10">
    <property type="entry name" value="Uracil-DNA glycosylase-like domain"/>
    <property type="match status" value="1"/>
</dbReference>
<name>A0ABP9SDP5_9GAMM</name>
<dbReference type="CDD" id="cd10033">
    <property type="entry name" value="UDG_like"/>
    <property type="match status" value="1"/>
</dbReference>
<proteinExistence type="predicted"/>
<keyword evidence="3" id="KW-1185">Reference proteome</keyword>
<comment type="caution">
    <text evidence="2">The sequence shown here is derived from an EMBL/GenBank/DDBJ whole genome shotgun (WGS) entry which is preliminary data.</text>
</comment>
<dbReference type="PANTHER" id="PTHR42160">
    <property type="entry name" value="URACIL-DNA GLYCOSYLASE SUPERFAMILY PROTEIN"/>
    <property type="match status" value="1"/>
</dbReference>
<feature type="domain" description="Uracil-DNA glycosylase-like" evidence="1">
    <location>
        <begin position="24"/>
        <end position="179"/>
    </location>
</feature>
<accession>A0ABP9SDP5</accession>
<protein>
    <submittedName>
        <fullName evidence="2">Uracil-DNA glycosylase family protein</fullName>
    </submittedName>
</protein>
<sequence>MKPTGSLSPSQCRLCADVLEPRPVVQLGREARLLIIGQAPGLKVHHSGIPWNDASGRRLRQWLGMTPERFYDPEAVAIVPMGLCYPGRGRSGDNPPDRRCAPHWHARLLAQLPHIELTLLVGQYAQRYYLPGFSTLTESVRNWRALAPAQFPLPHPSPRNTLWLKRHPWFETELVPELQGRIRAMGLAD</sequence>
<reference evidence="3" key="1">
    <citation type="journal article" date="2019" name="Int. J. Syst. Evol. Microbiol.">
        <title>The Global Catalogue of Microorganisms (GCM) 10K type strain sequencing project: providing services to taxonomists for standard genome sequencing and annotation.</title>
        <authorList>
            <consortium name="The Broad Institute Genomics Platform"/>
            <consortium name="The Broad Institute Genome Sequencing Center for Infectious Disease"/>
            <person name="Wu L."/>
            <person name="Ma J."/>
        </authorList>
    </citation>
    <scope>NUCLEOTIDE SEQUENCE [LARGE SCALE GENOMIC DNA]</scope>
    <source>
        <strain evidence="3">JCM 18720</strain>
    </source>
</reference>
<organism evidence="2 3">
    <name type="scientific">Ferrimonas gelatinilytica</name>
    <dbReference type="NCBI Taxonomy" id="1255257"/>
    <lineage>
        <taxon>Bacteria</taxon>
        <taxon>Pseudomonadati</taxon>
        <taxon>Pseudomonadota</taxon>
        <taxon>Gammaproteobacteria</taxon>
        <taxon>Alteromonadales</taxon>
        <taxon>Ferrimonadaceae</taxon>
        <taxon>Ferrimonas</taxon>
    </lineage>
</organism>
<evidence type="ECO:0000259" key="1">
    <source>
        <dbReference type="SMART" id="SM00986"/>
    </source>
</evidence>
<dbReference type="PANTHER" id="PTHR42160:SF1">
    <property type="entry name" value="URACIL-DNA GLYCOSYLASE SUPERFAMILY PROTEIN"/>
    <property type="match status" value="1"/>
</dbReference>
<dbReference type="InterPro" id="IPR036895">
    <property type="entry name" value="Uracil-DNA_glycosylase-like_sf"/>
</dbReference>
<evidence type="ECO:0000313" key="2">
    <source>
        <dbReference type="EMBL" id="GAA5193710.1"/>
    </source>
</evidence>
<dbReference type="Proteomes" id="UP001501600">
    <property type="component" value="Unassembled WGS sequence"/>
</dbReference>
<dbReference type="Pfam" id="PF03167">
    <property type="entry name" value="UDG"/>
    <property type="match status" value="1"/>
</dbReference>
<dbReference type="EMBL" id="BAABLF010000026">
    <property type="protein sequence ID" value="GAA5193710.1"/>
    <property type="molecule type" value="Genomic_DNA"/>
</dbReference>
<dbReference type="InterPro" id="IPR005122">
    <property type="entry name" value="Uracil-DNA_glycosylase-like"/>
</dbReference>
<dbReference type="SMART" id="SM00987">
    <property type="entry name" value="UreE_C"/>
    <property type="match status" value="1"/>
</dbReference>
<dbReference type="RefSeq" id="WP_345317488.1">
    <property type="nucleotide sequence ID" value="NZ_BAABLF010000026.1"/>
</dbReference>
<evidence type="ECO:0000313" key="3">
    <source>
        <dbReference type="Proteomes" id="UP001501600"/>
    </source>
</evidence>
<dbReference type="InterPro" id="IPR047124">
    <property type="entry name" value="HI_0220.2"/>
</dbReference>
<dbReference type="SUPFAM" id="SSF52141">
    <property type="entry name" value="Uracil-DNA glycosylase-like"/>
    <property type="match status" value="1"/>
</dbReference>
<dbReference type="SMART" id="SM00986">
    <property type="entry name" value="UDG"/>
    <property type="match status" value="1"/>
</dbReference>
<gene>
    <name evidence="2" type="ORF">GCM10025772_25200</name>
</gene>